<dbReference type="EMBL" id="CP014989">
    <property type="protein sequence ID" value="ANS79848.1"/>
    <property type="molecule type" value="Genomic_DNA"/>
</dbReference>
<dbReference type="AlphaFoldDB" id="A0A1B1NEH9"/>
<evidence type="ECO:0000313" key="2">
    <source>
        <dbReference type="Proteomes" id="UP000092482"/>
    </source>
</evidence>
<dbReference type="KEGG" id="serj:SGUI_2452"/>
<dbReference type="Proteomes" id="UP000092482">
    <property type="component" value="Chromosome"/>
</dbReference>
<sequence length="39" mass="4267">MERVRAVVDAFAAADARLVGEMEIASADDLYDDRTGLPR</sequence>
<evidence type="ECO:0000313" key="1">
    <source>
        <dbReference type="EMBL" id="ANS79848.1"/>
    </source>
</evidence>
<protein>
    <submittedName>
        <fullName evidence="1">Uncharacterized protein</fullName>
    </submittedName>
</protein>
<gene>
    <name evidence="1" type="ORF">SGUI_2452</name>
</gene>
<accession>A0A1B1NEH9</accession>
<name>A0A1B1NEH9_9MICO</name>
<reference evidence="1 2" key="1">
    <citation type="submission" date="2016-03" db="EMBL/GenBank/DDBJ databases">
        <title>Shallow-sea hydrothermal system.</title>
        <authorList>
            <person name="Tang K."/>
        </authorList>
    </citation>
    <scope>NUCLEOTIDE SEQUENCE [LARGE SCALE GENOMIC DNA]</scope>
    <source>
        <strain evidence="1 2">JLT9</strain>
    </source>
</reference>
<dbReference type="STRING" id="1758689.SGUI_2452"/>
<proteinExistence type="predicted"/>
<organism evidence="1 2">
    <name type="scientific">Serinicoccus hydrothermalis</name>
    <dbReference type="NCBI Taxonomy" id="1758689"/>
    <lineage>
        <taxon>Bacteria</taxon>
        <taxon>Bacillati</taxon>
        <taxon>Actinomycetota</taxon>
        <taxon>Actinomycetes</taxon>
        <taxon>Micrococcales</taxon>
        <taxon>Ornithinimicrobiaceae</taxon>
        <taxon>Serinicoccus</taxon>
    </lineage>
</organism>
<keyword evidence="2" id="KW-1185">Reference proteome</keyword>